<gene>
    <name evidence="3" type="ORF">CA12_29400</name>
</gene>
<evidence type="ECO:0000313" key="4">
    <source>
        <dbReference type="Proteomes" id="UP000318741"/>
    </source>
</evidence>
<dbReference type="RefSeq" id="WP_145359760.1">
    <property type="nucleotide sequence ID" value="NZ_CP036265.1"/>
</dbReference>
<dbReference type="EMBL" id="CP036265">
    <property type="protein sequence ID" value="QDT16833.1"/>
    <property type="molecule type" value="Genomic_DNA"/>
</dbReference>
<protein>
    <recommendedName>
        <fullName evidence="2">Putative restriction endonuclease domain-containing protein</fullName>
    </recommendedName>
</protein>
<dbReference type="OrthoDB" id="274259at2"/>
<evidence type="ECO:0000256" key="1">
    <source>
        <dbReference type="SAM" id="MobiDB-lite"/>
    </source>
</evidence>
<evidence type="ECO:0000313" key="3">
    <source>
        <dbReference type="EMBL" id="QDT16833.1"/>
    </source>
</evidence>
<dbReference type="Gene3D" id="3.90.1570.10">
    <property type="entry name" value="tt1808, chain A"/>
    <property type="match status" value="1"/>
</dbReference>
<dbReference type="InterPro" id="IPR008538">
    <property type="entry name" value="Uma2"/>
</dbReference>
<feature type="compositionally biased region" description="Polar residues" evidence="1">
    <location>
        <begin position="7"/>
        <end position="16"/>
    </location>
</feature>
<dbReference type="SUPFAM" id="SSF52980">
    <property type="entry name" value="Restriction endonuclease-like"/>
    <property type="match status" value="1"/>
</dbReference>
<dbReference type="Pfam" id="PF05685">
    <property type="entry name" value="Uma2"/>
    <property type="match status" value="1"/>
</dbReference>
<dbReference type="Proteomes" id="UP000318741">
    <property type="component" value="Chromosome"/>
</dbReference>
<evidence type="ECO:0000259" key="2">
    <source>
        <dbReference type="Pfam" id="PF05685"/>
    </source>
</evidence>
<dbReference type="CDD" id="cd06260">
    <property type="entry name" value="DUF820-like"/>
    <property type="match status" value="1"/>
</dbReference>
<accession>A0A517PBS0</accession>
<keyword evidence="4" id="KW-1185">Reference proteome</keyword>
<reference evidence="3 4" key="1">
    <citation type="submission" date="2019-02" db="EMBL/GenBank/DDBJ databases">
        <title>Deep-cultivation of Planctomycetes and their phenomic and genomic characterization uncovers novel biology.</title>
        <authorList>
            <person name="Wiegand S."/>
            <person name="Jogler M."/>
            <person name="Boedeker C."/>
            <person name="Pinto D."/>
            <person name="Vollmers J."/>
            <person name="Rivas-Marin E."/>
            <person name="Kohn T."/>
            <person name="Peeters S.H."/>
            <person name="Heuer A."/>
            <person name="Rast P."/>
            <person name="Oberbeckmann S."/>
            <person name="Bunk B."/>
            <person name="Jeske O."/>
            <person name="Meyerdierks A."/>
            <person name="Storesund J.E."/>
            <person name="Kallscheuer N."/>
            <person name="Luecker S."/>
            <person name="Lage O.M."/>
            <person name="Pohl T."/>
            <person name="Merkel B.J."/>
            <person name="Hornburger P."/>
            <person name="Mueller R.-W."/>
            <person name="Bruemmer F."/>
            <person name="Labrenz M."/>
            <person name="Spormann A.M."/>
            <person name="Op den Camp H."/>
            <person name="Overmann J."/>
            <person name="Amann R."/>
            <person name="Jetten M.S.M."/>
            <person name="Mascher T."/>
            <person name="Medema M.H."/>
            <person name="Devos D.P."/>
            <person name="Kaster A.-K."/>
            <person name="Ovreas L."/>
            <person name="Rohde M."/>
            <person name="Galperin M.Y."/>
            <person name="Jogler C."/>
        </authorList>
    </citation>
    <scope>NUCLEOTIDE SEQUENCE [LARGE SCALE GENOMIC DNA]</scope>
    <source>
        <strain evidence="3 4">CA12</strain>
    </source>
</reference>
<feature type="region of interest" description="Disordered" evidence="1">
    <location>
        <begin position="1"/>
        <end position="20"/>
    </location>
</feature>
<dbReference type="InterPro" id="IPR012296">
    <property type="entry name" value="Nuclease_put_TT1808"/>
</dbReference>
<dbReference type="AlphaFoldDB" id="A0A517PBS0"/>
<dbReference type="PANTHER" id="PTHR34107:SF1">
    <property type="entry name" value="SLL0198 PROTEIN"/>
    <property type="match status" value="1"/>
</dbReference>
<sequence length="201" mass="22122">MADVLDSPQTGSTAPQETGEERLLTAEEFLTLNDGGRRSELVKGRVIELSEPGFEHGAISAWLAYLMQGYLLNQNIGRPVVEVGVVTQRGPDTVRGPDAAFYSYERLPADQRPRGYADVSPEVVFEVLSPSNRQGEILRKIAEYFAADVLCVVVVNPARRTAVLYHPDDEPTFLREQDRLALPAPLDGWTPTVAELLSEGN</sequence>
<organism evidence="3 4">
    <name type="scientific">Alienimonas californiensis</name>
    <dbReference type="NCBI Taxonomy" id="2527989"/>
    <lineage>
        <taxon>Bacteria</taxon>
        <taxon>Pseudomonadati</taxon>
        <taxon>Planctomycetota</taxon>
        <taxon>Planctomycetia</taxon>
        <taxon>Planctomycetales</taxon>
        <taxon>Planctomycetaceae</taxon>
        <taxon>Alienimonas</taxon>
    </lineage>
</organism>
<feature type="domain" description="Putative restriction endonuclease" evidence="2">
    <location>
        <begin position="27"/>
        <end position="193"/>
    </location>
</feature>
<name>A0A517PBS0_9PLAN</name>
<dbReference type="InterPro" id="IPR011335">
    <property type="entry name" value="Restrct_endonuc-II-like"/>
</dbReference>
<dbReference type="KEGG" id="acaf:CA12_29400"/>
<dbReference type="PANTHER" id="PTHR34107">
    <property type="entry name" value="SLL0198 PROTEIN-RELATED"/>
    <property type="match status" value="1"/>
</dbReference>
<proteinExistence type="predicted"/>